<comment type="similarity">
    <text evidence="1">Belongs to the FGGY kinase family.</text>
</comment>
<dbReference type="GO" id="GO:0005524">
    <property type="term" value="F:ATP binding"/>
    <property type="evidence" value="ECO:0007669"/>
    <property type="project" value="UniProtKB-KW"/>
</dbReference>
<evidence type="ECO:0000259" key="8">
    <source>
        <dbReference type="Pfam" id="PF02782"/>
    </source>
</evidence>
<evidence type="ECO:0000256" key="4">
    <source>
        <dbReference type="ARBA" id="ARBA00022777"/>
    </source>
</evidence>
<dbReference type="GO" id="GO:0008993">
    <property type="term" value="F:rhamnulokinase activity"/>
    <property type="evidence" value="ECO:0007669"/>
    <property type="project" value="InterPro"/>
</dbReference>
<dbReference type="InterPro" id="IPR013449">
    <property type="entry name" value="Rhamnulokinase"/>
</dbReference>
<dbReference type="Gene3D" id="3.30.420.40">
    <property type="match status" value="2"/>
</dbReference>
<feature type="domain" description="Carbohydrate kinase FGGY C-terminal" evidence="8">
    <location>
        <begin position="255"/>
        <end position="445"/>
    </location>
</feature>
<evidence type="ECO:0000256" key="5">
    <source>
        <dbReference type="ARBA" id="ARBA00022840"/>
    </source>
</evidence>
<dbReference type="EMBL" id="SDPQ02000001">
    <property type="protein sequence ID" value="KAA1400343.1"/>
    <property type="molecule type" value="Genomic_DNA"/>
</dbReference>
<dbReference type="InterPro" id="IPR050406">
    <property type="entry name" value="FGGY_Carb_Kinase"/>
</dbReference>
<dbReference type="GO" id="GO:0019301">
    <property type="term" value="P:rhamnose catabolic process"/>
    <property type="evidence" value="ECO:0007669"/>
    <property type="project" value="InterPro"/>
</dbReference>
<dbReference type="Proteomes" id="UP000380867">
    <property type="component" value="Unassembled WGS sequence"/>
</dbReference>
<dbReference type="InterPro" id="IPR043129">
    <property type="entry name" value="ATPase_NBD"/>
</dbReference>
<evidence type="ECO:0000256" key="1">
    <source>
        <dbReference type="ARBA" id="ARBA00009156"/>
    </source>
</evidence>
<evidence type="ECO:0000313" key="10">
    <source>
        <dbReference type="Proteomes" id="UP000380867"/>
    </source>
</evidence>
<keyword evidence="6" id="KW-0684">Rhamnose metabolism</keyword>
<keyword evidence="2" id="KW-0808">Transferase</keyword>
<organism evidence="9 10">
    <name type="scientific">Aeromicrobium ginsengisoli</name>
    <dbReference type="NCBI Taxonomy" id="363867"/>
    <lineage>
        <taxon>Bacteria</taxon>
        <taxon>Bacillati</taxon>
        <taxon>Actinomycetota</taxon>
        <taxon>Actinomycetes</taxon>
        <taxon>Propionibacteriales</taxon>
        <taxon>Nocardioidaceae</taxon>
        <taxon>Aeromicrobium</taxon>
    </lineage>
</organism>
<name>A0A5M4FKY8_9ACTN</name>
<proteinExistence type="inferred from homology"/>
<dbReference type="Pfam" id="PF00370">
    <property type="entry name" value="FGGY_N"/>
    <property type="match status" value="1"/>
</dbReference>
<evidence type="ECO:0000259" key="7">
    <source>
        <dbReference type="Pfam" id="PF00370"/>
    </source>
</evidence>
<evidence type="ECO:0000313" key="9">
    <source>
        <dbReference type="EMBL" id="KAA1400343.1"/>
    </source>
</evidence>
<feature type="domain" description="Carbohydrate kinase FGGY N-terminal" evidence="7">
    <location>
        <begin position="11"/>
        <end position="246"/>
    </location>
</feature>
<keyword evidence="3" id="KW-0547">Nucleotide-binding</keyword>
<sequence length="474" mass="50762">MTLPSKRHSVAAIDLGASSGRVMVGEVGADHLELRAVARFANEPVRASDGLHWDPLELYRHALSGLWTAASSSPDGLESVAVDSWAVDYALMRADRMMGVPFHYRDERTAAGVERIHARVPFAELYARNGLQFLPFNTIYQLAADGLADEAERMLLIPDLIGYWLTGQLVTERTNASTTGLLDVRTGEWDAELMERVGLRRSLFTDLIDPGATIGAVTAEVAEQIGVPGLTVTAVGSHDTASAVVGVPMQSDDAAYISCGTWGLVGLELDAPVLTDEARDANFTNEGGVDGRTRFLTNVMGTWLISETLREWERAGFNVSLPDILAAAAGVTTDVAVFDVQDPRFLPPGAMPDRIAELCDEQGLRAPATKAELMRSIVESLAYAFGSALDTAERLAGRPIRIVHVVGGGSLNRLLCQAIADRSGRPVLAGPVEATALGNVLIQGRTLGAVSGSLEDLRAIIARTHDLARYEPRA</sequence>
<dbReference type="PANTHER" id="PTHR43095">
    <property type="entry name" value="SUGAR KINASE"/>
    <property type="match status" value="1"/>
</dbReference>
<keyword evidence="4" id="KW-0418">Kinase</keyword>
<dbReference type="RefSeq" id="WP_149688436.1">
    <property type="nucleotide sequence ID" value="NZ_SDPQ02000001.1"/>
</dbReference>
<evidence type="ECO:0000256" key="6">
    <source>
        <dbReference type="ARBA" id="ARBA00023308"/>
    </source>
</evidence>
<dbReference type="OrthoDB" id="9761504at2"/>
<protein>
    <submittedName>
        <fullName evidence="9">Rhamnulokinase</fullName>
    </submittedName>
</protein>
<dbReference type="CDD" id="cd07771">
    <property type="entry name" value="ASKHA_NBD_FGGY_RhaB-like"/>
    <property type="match status" value="1"/>
</dbReference>
<evidence type="ECO:0000256" key="3">
    <source>
        <dbReference type="ARBA" id="ARBA00022741"/>
    </source>
</evidence>
<dbReference type="Pfam" id="PF02782">
    <property type="entry name" value="FGGY_C"/>
    <property type="match status" value="1"/>
</dbReference>
<dbReference type="InterPro" id="IPR018485">
    <property type="entry name" value="FGGY_C"/>
</dbReference>
<dbReference type="SUPFAM" id="SSF53067">
    <property type="entry name" value="Actin-like ATPase domain"/>
    <property type="match status" value="2"/>
</dbReference>
<accession>A0A5M4FKY8</accession>
<gene>
    <name evidence="9" type="ORF">ESP70_006345</name>
</gene>
<comment type="caution">
    <text evidence="9">The sequence shown here is derived from an EMBL/GenBank/DDBJ whole genome shotgun (WGS) entry which is preliminary data.</text>
</comment>
<reference evidence="9" key="1">
    <citation type="submission" date="2019-09" db="EMBL/GenBank/DDBJ databases">
        <authorList>
            <person name="Li J."/>
        </authorList>
    </citation>
    <scope>NUCLEOTIDE SEQUENCE [LARGE SCALE GENOMIC DNA]</scope>
    <source>
        <strain evidence="9">JCM 14732</strain>
    </source>
</reference>
<dbReference type="AlphaFoldDB" id="A0A5M4FKY8"/>
<dbReference type="InterPro" id="IPR018484">
    <property type="entry name" value="FGGY_N"/>
</dbReference>
<keyword evidence="10" id="KW-1185">Reference proteome</keyword>
<keyword evidence="5" id="KW-0067">ATP-binding</keyword>
<evidence type="ECO:0000256" key="2">
    <source>
        <dbReference type="ARBA" id="ARBA00022679"/>
    </source>
</evidence>